<dbReference type="Pfam" id="PF08534">
    <property type="entry name" value="Redoxin"/>
    <property type="match status" value="1"/>
</dbReference>
<dbReference type="SUPFAM" id="SSF52833">
    <property type="entry name" value="Thioredoxin-like"/>
    <property type="match status" value="1"/>
</dbReference>
<feature type="chain" id="PRO_5031556682" evidence="1">
    <location>
        <begin position="21"/>
        <end position="409"/>
    </location>
</feature>
<dbReference type="EMBL" id="JACHCC010000010">
    <property type="protein sequence ID" value="MBB6501580.1"/>
    <property type="molecule type" value="Genomic_DNA"/>
</dbReference>
<dbReference type="InterPro" id="IPR013766">
    <property type="entry name" value="Thioredoxin_domain"/>
</dbReference>
<evidence type="ECO:0000259" key="2">
    <source>
        <dbReference type="PROSITE" id="PS51352"/>
    </source>
</evidence>
<dbReference type="Proteomes" id="UP000521017">
    <property type="component" value="Unassembled WGS sequence"/>
</dbReference>
<gene>
    <name evidence="3" type="ORF">HDF25_003755</name>
</gene>
<accession>A0A7X0J5R5</accession>
<protein>
    <submittedName>
        <fullName evidence="3">Peroxiredoxin</fullName>
    </submittedName>
</protein>
<comment type="caution">
    <text evidence="3">The sequence shown here is derived from an EMBL/GenBank/DDBJ whole genome shotgun (WGS) entry which is preliminary data.</text>
</comment>
<evidence type="ECO:0000313" key="4">
    <source>
        <dbReference type="Proteomes" id="UP000521017"/>
    </source>
</evidence>
<reference evidence="3 4" key="1">
    <citation type="submission" date="2020-08" db="EMBL/GenBank/DDBJ databases">
        <title>Genomic Encyclopedia of Type Strains, Phase IV (KMG-V): Genome sequencing to study the core and pangenomes of soil and plant-associated prokaryotes.</title>
        <authorList>
            <person name="Whitman W."/>
        </authorList>
    </citation>
    <scope>NUCLEOTIDE SEQUENCE [LARGE SCALE GENOMIC DNA]</scope>
    <source>
        <strain evidence="3 4">M2T3</strain>
    </source>
</reference>
<name>A0A7X0J5R5_9SPHI</name>
<dbReference type="CDD" id="cd02966">
    <property type="entry name" value="TlpA_like_family"/>
    <property type="match status" value="1"/>
</dbReference>
<dbReference type="PROSITE" id="PS51352">
    <property type="entry name" value="THIOREDOXIN_2"/>
    <property type="match status" value="1"/>
</dbReference>
<dbReference type="PANTHER" id="PTHR42852">
    <property type="entry name" value="THIOL:DISULFIDE INTERCHANGE PROTEIN DSBE"/>
    <property type="match status" value="1"/>
</dbReference>
<organism evidence="3 4">
    <name type="scientific">Pedobacter cryoconitis</name>
    <dbReference type="NCBI Taxonomy" id="188932"/>
    <lineage>
        <taxon>Bacteria</taxon>
        <taxon>Pseudomonadati</taxon>
        <taxon>Bacteroidota</taxon>
        <taxon>Sphingobacteriia</taxon>
        <taxon>Sphingobacteriales</taxon>
        <taxon>Sphingobacteriaceae</taxon>
        <taxon>Pedobacter</taxon>
    </lineage>
</organism>
<dbReference type="RefSeq" id="WP_184627468.1">
    <property type="nucleotide sequence ID" value="NZ_JACHCC010000010.1"/>
</dbReference>
<dbReference type="InterPro" id="IPR036249">
    <property type="entry name" value="Thioredoxin-like_sf"/>
</dbReference>
<dbReference type="InterPro" id="IPR050553">
    <property type="entry name" value="Thioredoxin_ResA/DsbE_sf"/>
</dbReference>
<feature type="signal peptide" evidence="1">
    <location>
        <begin position="1"/>
        <end position="20"/>
    </location>
</feature>
<dbReference type="Gene3D" id="3.40.30.10">
    <property type="entry name" value="Glutaredoxin"/>
    <property type="match status" value="1"/>
</dbReference>
<dbReference type="GO" id="GO:0016491">
    <property type="term" value="F:oxidoreductase activity"/>
    <property type="evidence" value="ECO:0007669"/>
    <property type="project" value="InterPro"/>
</dbReference>
<feature type="domain" description="Thioredoxin" evidence="2">
    <location>
        <begin position="243"/>
        <end position="408"/>
    </location>
</feature>
<proteinExistence type="predicted"/>
<sequence>MYKKTLTLGLSALLSAGAFAQAPLQQGAWRAALSRADGNKIIFNLDVQQQKGKTVFYIVNDPEKMLVNDVTIVKDSVFIDMPVFESAFRLKIVSKDSLSGSWIRKGSGKDMIMPFTATTRQAYRFPAVKGNATESAAGKWKIDFAKNDSHGEAIGQFYQKGNKVTGSILTPSGDYRYLSGIVTGDSLQVSTFDGIHALVFTGKISQGKISEGNVYSGPVSTQKWTAIKDDKATLPAEQFTKLKDGEDGRLNFSFPDLDGKKVSILDPRFKNKVVIIQLMGSWCPNCMDETAFLSEFYAKNKQRGVEVIGLAYEYTTDIKRSTYSLRKFQKRFDVKYPLLITPTTVSDSLHTEKTLPQLTAIKVFPTTLILDKTGKVTEITSDFFGPGTGDYYTRYKAEFEKKINALLAK</sequence>
<evidence type="ECO:0000313" key="3">
    <source>
        <dbReference type="EMBL" id="MBB6501580.1"/>
    </source>
</evidence>
<keyword evidence="1" id="KW-0732">Signal</keyword>
<dbReference type="AlphaFoldDB" id="A0A7X0J5R5"/>
<dbReference type="PANTHER" id="PTHR42852:SF13">
    <property type="entry name" value="PROTEIN DIPZ"/>
    <property type="match status" value="1"/>
</dbReference>
<dbReference type="InterPro" id="IPR013740">
    <property type="entry name" value="Redoxin"/>
</dbReference>
<evidence type="ECO:0000256" key="1">
    <source>
        <dbReference type="SAM" id="SignalP"/>
    </source>
</evidence>